<evidence type="ECO:0000313" key="1">
    <source>
        <dbReference type="Ensembl" id="ENSSDUP00000017875.1"/>
    </source>
</evidence>
<evidence type="ECO:0000313" key="2">
    <source>
        <dbReference type="Proteomes" id="UP000261420"/>
    </source>
</evidence>
<keyword evidence="2" id="KW-1185">Reference proteome</keyword>
<reference evidence="1" key="1">
    <citation type="submission" date="2025-08" db="UniProtKB">
        <authorList>
            <consortium name="Ensembl"/>
        </authorList>
    </citation>
    <scope>IDENTIFICATION</scope>
</reference>
<reference evidence="1" key="2">
    <citation type="submission" date="2025-09" db="UniProtKB">
        <authorList>
            <consortium name="Ensembl"/>
        </authorList>
    </citation>
    <scope>IDENTIFICATION</scope>
</reference>
<dbReference type="AlphaFoldDB" id="A0A3B4UJJ1"/>
<accession>A0A3B4UJJ1</accession>
<name>A0A3B4UJJ1_SERDU</name>
<dbReference type="Proteomes" id="UP000261420">
    <property type="component" value="Unplaced"/>
</dbReference>
<evidence type="ECO:0008006" key="3">
    <source>
        <dbReference type="Google" id="ProtNLM"/>
    </source>
</evidence>
<organism evidence="1 2">
    <name type="scientific">Seriola dumerili</name>
    <name type="common">Greater amberjack</name>
    <name type="synonym">Caranx dumerili</name>
    <dbReference type="NCBI Taxonomy" id="41447"/>
    <lineage>
        <taxon>Eukaryota</taxon>
        <taxon>Metazoa</taxon>
        <taxon>Chordata</taxon>
        <taxon>Craniata</taxon>
        <taxon>Vertebrata</taxon>
        <taxon>Euteleostomi</taxon>
        <taxon>Actinopterygii</taxon>
        <taxon>Neopterygii</taxon>
        <taxon>Teleostei</taxon>
        <taxon>Neoteleostei</taxon>
        <taxon>Acanthomorphata</taxon>
        <taxon>Carangaria</taxon>
        <taxon>Carangiformes</taxon>
        <taxon>Carangidae</taxon>
        <taxon>Seriola</taxon>
    </lineage>
</organism>
<proteinExistence type="predicted"/>
<dbReference type="Ensembl" id="ENSSDUT00000018200.1">
    <property type="protein sequence ID" value="ENSSDUP00000017875.1"/>
    <property type="gene ID" value="ENSSDUG00000013052.1"/>
</dbReference>
<sequence length="124" mass="14446">MTTSLRSWSLASGLGSAIPAENTLIILISTPADHPLQWHCVLCRDTGQQRTHEHHSSPPHFHPDSKWEQKKAWFRKKNKKQPIHIRSVIFRSHIAHLYLQSTFQRKDWTFNTMSLCQKVKIIIA</sequence>
<protein>
    <recommendedName>
        <fullName evidence="3">Secreted protein</fullName>
    </recommendedName>
</protein>